<evidence type="ECO:0000256" key="1">
    <source>
        <dbReference type="SAM" id="MobiDB-lite"/>
    </source>
</evidence>
<protein>
    <submittedName>
        <fullName evidence="2">Uncharacterized protein</fullName>
    </submittedName>
</protein>
<feature type="region of interest" description="Disordered" evidence="1">
    <location>
        <begin position="35"/>
        <end position="80"/>
    </location>
</feature>
<keyword evidence="3" id="KW-1185">Reference proteome</keyword>
<organism evidence="2 3">
    <name type="scientific">Novosphingobium cyanobacteriorum</name>
    <dbReference type="NCBI Taxonomy" id="3024215"/>
    <lineage>
        <taxon>Bacteria</taxon>
        <taxon>Pseudomonadati</taxon>
        <taxon>Pseudomonadota</taxon>
        <taxon>Alphaproteobacteria</taxon>
        <taxon>Sphingomonadales</taxon>
        <taxon>Sphingomonadaceae</taxon>
        <taxon>Novosphingobium</taxon>
    </lineage>
</organism>
<sequence length="316" mass="34331">MNHSVQEALASIGRQLDANAFPHVFDNGVVMPSTSDVAPSALGKETDDEQQRPRGPAAGSRKGAAQRKGTPRRTRQAGASARISGGLLRTAYEAQVASLEKAYPASRVFLDDDGMWLQTQSSVLSGLDYGATFLVALPFVPGAGPRAWGFWNGPGGPLWIGPRHTNFFDGSICAFSPGDNAWVEGGDLTSLIDLYTVWALRHLHLKLLGRWPGRQYSLPPPNEMLNPYYRLVQCKDDELCGCGSLSARYAECCKPKDLRFDFGRLAQEFVRRMGGRFGDRKPPLAIADFAAGEGAAPKIRDVHNLMAPTARTSKQA</sequence>
<name>A0ABT6CS60_9SPHN</name>
<gene>
    <name evidence="2" type="ORF">POM99_20130</name>
</gene>
<proteinExistence type="predicted"/>
<dbReference type="RefSeq" id="WP_277280483.1">
    <property type="nucleotide sequence ID" value="NZ_JAROCY010000029.1"/>
</dbReference>
<evidence type="ECO:0000313" key="3">
    <source>
        <dbReference type="Proteomes" id="UP001222770"/>
    </source>
</evidence>
<accession>A0ABT6CS60</accession>
<comment type="caution">
    <text evidence="2">The sequence shown here is derived from an EMBL/GenBank/DDBJ whole genome shotgun (WGS) entry which is preliminary data.</text>
</comment>
<dbReference type="Proteomes" id="UP001222770">
    <property type="component" value="Unassembled WGS sequence"/>
</dbReference>
<dbReference type="EMBL" id="JAROCY010000029">
    <property type="protein sequence ID" value="MDF8335522.1"/>
    <property type="molecule type" value="Genomic_DNA"/>
</dbReference>
<reference evidence="2 3" key="1">
    <citation type="submission" date="2023-03" db="EMBL/GenBank/DDBJ databases">
        <title>Novosphingobium cyanobacteriorum sp. nov., isolated from a eutrophic reservoir during the Microcystis bloom period.</title>
        <authorList>
            <person name="Kang M."/>
            <person name="Le V."/>
            <person name="Ko S.-R."/>
            <person name="Lee S.-A."/>
            <person name="Ahn C.-Y."/>
        </authorList>
    </citation>
    <scope>NUCLEOTIDE SEQUENCE [LARGE SCALE GENOMIC DNA]</scope>
    <source>
        <strain evidence="2 3">HBC54</strain>
    </source>
</reference>
<evidence type="ECO:0000313" key="2">
    <source>
        <dbReference type="EMBL" id="MDF8335522.1"/>
    </source>
</evidence>